<accession>A0ABN9QJ02</accession>
<sequence length="223" mass="22751">MFFLLCIYVEVTASTVTKLAELSIAAGELSHMALERFSDETAVLCYLTDTQGVCVEMYASGKGGAAQLTKGNPLLVDPGDAKAGHALAITSVSEEDGVLCYTETGEGNDLNWGKCVPVEATPTSTSTGTYTSSTPHTTSATSSTSATATSETSTTATSSTTPHTTTATSSTTETLTATSETTATVTGTTATQTTAEQVVDSGAVRITGSCAPLVAFLVAQLWS</sequence>
<dbReference type="Proteomes" id="UP001189429">
    <property type="component" value="Unassembled WGS sequence"/>
</dbReference>
<comment type="caution">
    <text evidence="2">The sequence shown here is derived from an EMBL/GenBank/DDBJ whole genome shotgun (WGS) entry which is preliminary data.</text>
</comment>
<evidence type="ECO:0000313" key="2">
    <source>
        <dbReference type="EMBL" id="CAK0803389.1"/>
    </source>
</evidence>
<gene>
    <name evidence="2" type="ORF">PCOR1329_LOCUS10568</name>
</gene>
<keyword evidence="3" id="KW-1185">Reference proteome</keyword>
<evidence type="ECO:0000256" key="1">
    <source>
        <dbReference type="SAM" id="MobiDB-lite"/>
    </source>
</evidence>
<proteinExistence type="predicted"/>
<name>A0ABN9QJ02_9DINO</name>
<reference evidence="2" key="1">
    <citation type="submission" date="2023-10" db="EMBL/GenBank/DDBJ databases">
        <authorList>
            <person name="Chen Y."/>
            <person name="Shah S."/>
            <person name="Dougan E. K."/>
            <person name="Thang M."/>
            <person name="Chan C."/>
        </authorList>
    </citation>
    <scope>NUCLEOTIDE SEQUENCE [LARGE SCALE GENOMIC DNA]</scope>
</reference>
<feature type="region of interest" description="Disordered" evidence="1">
    <location>
        <begin position="123"/>
        <end position="187"/>
    </location>
</feature>
<protein>
    <submittedName>
        <fullName evidence="2">Uncharacterized protein</fullName>
    </submittedName>
</protein>
<dbReference type="EMBL" id="CAUYUJ010003002">
    <property type="protein sequence ID" value="CAK0803389.1"/>
    <property type="molecule type" value="Genomic_DNA"/>
</dbReference>
<evidence type="ECO:0000313" key="3">
    <source>
        <dbReference type="Proteomes" id="UP001189429"/>
    </source>
</evidence>
<organism evidence="2 3">
    <name type="scientific">Prorocentrum cordatum</name>
    <dbReference type="NCBI Taxonomy" id="2364126"/>
    <lineage>
        <taxon>Eukaryota</taxon>
        <taxon>Sar</taxon>
        <taxon>Alveolata</taxon>
        <taxon>Dinophyceae</taxon>
        <taxon>Prorocentrales</taxon>
        <taxon>Prorocentraceae</taxon>
        <taxon>Prorocentrum</taxon>
    </lineage>
</organism>